<evidence type="ECO:0000256" key="9">
    <source>
        <dbReference type="ARBA" id="ARBA00048689"/>
    </source>
</evidence>
<comment type="cofactor">
    <cofactor evidence="2">
        <name>Mg(2+)</name>
        <dbReference type="ChEBI" id="CHEBI:18420"/>
    </cofactor>
</comment>
<accession>A0ABT8GG56</accession>
<dbReference type="PANTHER" id="PTHR48090:SF10">
    <property type="entry name" value="GLUCOSYL-3-PHOSPHOGLYCERATE SYNTHASE"/>
    <property type="match status" value="1"/>
</dbReference>
<evidence type="ECO:0000256" key="8">
    <source>
        <dbReference type="ARBA" id="ARBA00040894"/>
    </source>
</evidence>
<evidence type="ECO:0000259" key="12">
    <source>
        <dbReference type="Pfam" id="PF00535"/>
    </source>
</evidence>
<reference evidence="13" key="1">
    <citation type="submission" date="2023-06" db="EMBL/GenBank/DDBJ databases">
        <title>Egi l300058.</title>
        <authorList>
            <person name="Gao L."/>
            <person name="Fang B.-Z."/>
            <person name="Li W.-J."/>
        </authorList>
    </citation>
    <scope>NUCLEOTIDE SEQUENCE</scope>
    <source>
        <strain evidence="13">EGI L300058</strain>
    </source>
</reference>
<feature type="region of interest" description="Disordered" evidence="11">
    <location>
        <begin position="1"/>
        <end position="53"/>
    </location>
</feature>
<evidence type="ECO:0000256" key="6">
    <source>
        <dbReference type="ARBA" id="ARBA00022842"/>
    </source>
</evidence>
<evidence type="ECO:0000256" key="1">
    <source>
        <dbReference type="ARBA" id="ARBA00001936"/>
    </source>
</evidence>
<keyword evidence="5 13" id="KW-0808">Transferase</keyword>
<evidence type="ECO:0000256" key="7">
    <source>
        <dbReference type="ARBA" id="ARBA00039022"/>
    </source>
</evidence>
<dbReference type="RefSeq" id="WP_301141806.1">
    <property type="nucleotide sequence ID" value="NZ_JAUHQA010000001.1"/>
</dbReference>
<feature type="domain" description="Glycosyltransferase 2-like" evidence="12">
    <location>
        <begin position="63"/>
        <end position="129"/>
    </location>
</feature>
<evidence type="ECO:0000256" key="4">
    <source>
        <dbReference type="ARBA" id="ARBA00022676"/>
    </source>
</evidence>
<comment type="similarity">
    <text evidence="3">Belongs to the glycosyltransferase 2 family.</text>
</comment>
<evidence type="ECO:0000313" key="13">
    <source>
        <dbReference type="EMBL" id="MDN4480417.1"/>
    </source>
</evidence>
<dbReference type="EMBL" id="JAUHQA010000001">
    <property type="protein sequence ID" value="MDN4480417.1"/>
    <property type="molecule type" value="Genomic_DNA"/>
</dbReference>
<comment type="catalytic activity">
    <reaction evidence="10">
        <text>an NDP-alpha-D-glucose + (2R)-3-phosphoglycerate = (2R)-2-O-(alpha-D-glucopyranosyl)-3-phospho-glycerate + a ribonucleoside 5'-diphosphate + H(+)</text>
        <dbReference type="Rhea" id="RHEA:47244"/>
        <dbReference type="ChEBI" id="CHEBI:15378"/>
        <dbReference type="ChEBI" id="CHEBI:57930"/>
        <dbReference type="ChEBI" id="CHEBI:58272"/>
        <dbReference type="ChEBI" id="CHEBI:62600"/>
        <dbReference type="ChEBI" id="CHEBI:76533"/>
        <dbReference type="EC" id="2.4.1.266"/>
    </reaction>
    <physiologicalReaction direction="left-to-right" evidence="10">
        <dbReference type="Rhea" id="RHEA:47245"/>
    </physiologicalReaction>
</comment>
<dbReference type="SUPFAM" id="SSF53448">
    <property type="entry name" value="Nucleotide-diphospho-sugar transferases"/>
    <property type="match status" value="1"/>
</dbReference>
<evidence type="ECO:0000256" key="11">
    <source>
        <dbReference type="SAM" id="MobiDB-lite"/>
    </source>
</evidence>
<evidence type="ECO:0000256" key="5">
    <source>
        <dbReference type="ARBA" id="ARBA00022679"/>
    </source>
</evidence>
<proteinExistence type="inferred from homology"/>
<dbReference type="InterPro" id="IPR001173">
    <property type="entry name" value="Glyco_trans_2-like"/>
</dbReference>
<feature type="compositionally biased region" description="Low complexity" evidence="11">
    <location>
        <begin position="300"/>
        <end position="323"/>
    </location>
</feature>
<sequence>MAAKRKDRASPSAGDGDVTAETSPVGEVAERAPAPARKRPLSSAARRRRSVKEPEDLRGAAALIVAHNEARRIAATVRAARAIPGIDLVLVVDDASTDNTQELARKAGAVVVRHSHHRGRTASVETGASVIAMRDEPGRHARAILLLPGGLGQHAIGAAPLVPAVTEHVADLAIAMTEVPGKAPSASAKAARRAVERASGWVPTEPLGPIRCLTREALEAAIPLAHGGGLEVGMTIDVLRAGLTVTEVECEVRHKPQGPAGRSAPARATQYRDVMMAVTARRLRGSLEGTRDAVGRRRSSAAVATDSAATASDAGSASAEEGQ</sequence>
<comment type="catalytic activity">
    <reaction evidence="9">
        <text>(2R)-3-phosphoglycerate + UDP-alpha-D-glucose = (2R)-2-O-(alpha-D-glucopyranosyl)-3-phospho-glycerate + UDP + H(+)</text>
        <dbReference type="Rhea" id="RHEA:31319"/>
        <dbReference type="ChEBI" id="CHEBI:15378"/>
        <dbReference type="ChEBI" id="CHEBI:58223"/>
        <dbReference type="ChEBI" id="CHEBI:58272"/>
        <dbReference type="ChEBI" id="CHEBI:58885"/>
        <dbReference type="ChEBI" id="CHEBI:62600"/>
        <dbReference type="EC" id="2.4.1.266"/>
    </reaction>
    <physiologicalReaction direction="left-to-right" evidence="9">
        <dbReference type="Rhea" id="RHEA:31320"/>
    </physiologicalReaction>
</comment>
<comment type="cofactor">
    <cofactor evidence="1">
        <name>Mn(2+)</name>
        <dbReference type="ChEBI" id="CHEBI:29035"/>
    </cofactor>
</comment>
<dbReference type="Pfam" id="PF00535">
    <property type="entry name" value="Glycos_transf_2"/>
    <property type="match status" value="1"/>
</dbReference>
<dbReference type="InterPro" id="IPR029044">
    <property type="entry name" value="Nucleotide-diphossugar_trans"/>
</dbReference>
<dbReference type="EC" id="2.4.1.266" evidence="7"/>
<keyword evidence="6" id="KW-0460">Magnesium</keyword>
<evidence type="ECO:0000256" key="10">
    <source>
        <dbReference type="ARBA" id="ARBA00048997"/>
    </source>
</evidence>
<dbReference type="GO" id="GO:0016757">
    <property type="term" value="F:glycosyltransferase activity"/>
    <property type="evidence" value="ECO:0007669"/>
    <property type="project" value="UniProtKB-KW"/>
</dbReference>
<dbReference type="InterPro" id="IPR050256">
    <property type="entry name" value="Glycosyltransferase_2"/>
</dbReference>
<organism evidence="13 14">
    <name type="scientific">Demequina muriae</name>
    <dbReference type="NCBI Taxonomy" id="3051664"/>
    <lineage>
        <taxon>Bacteria</taxon>
        <taxon>Bacillati</taxon>
        <taxon>Actinomycetota</taxon>
        <taxon>Actinomycetes</taxon>
        <taxon>Micrococcales</taxon>
        <taxon>Demequinaceae</taxon>
        <taxon>Demequina</taxon>
    </lineage>
</organism>
<comment type="caution">
    <text evidence="13">The sequence shown here is derived from an EMBL/GenBank/DDBJ whole genome shotgun (WGS) entry which is preliminary data.</text>
</comment>
<name>A0ABT8GG56_9MICO</name>
<dbReference type="PANTHER" id="PTHR48090">
    <property type="entry name" value="UNDECAPRENYL-PHOSPHATE 4-DEOXY-4-FORMAMIDO-L-ARABINOSE TRANSFERASE-RELATED"/>
    <property type="match status" value="1"/>
</dbReference>
<keyword evidence="4 13" id="KW-0328">Glycosyltransferase</keyword>
<protein>
    <recommendedName>
        <fullName evidence="8">Glucosyl-3-phosphoglycerate synthase</fullName>
        <ecNumber evidence="7">2.4.1.266</ecNumber>
    </recommendedName>
</protein>
<dbReference type="Proteomes" id="UP001172708">
    <property type="component" value="Unassembled WGS sequence"/>
</dbReference>
<evidence type="ECO:0000313" key="14">
    <source>
        <dbReference type="Proteomes" id="UP001172708"/>
    </source>
</evidence>
<evidence type="ECO:0000256" key="2">
    <source>
        <dbReference type="ARBA" id="ARBA00001946"/>
    </source>
</evidence>
<gene>
    <name evidence="13" type="ORF">QQX02_05720</name>
</gene>
<dbReference type="Gene3D" id="3.90.550.10">
    <property type="entry name" value="Spore Coat Polysaccharide Biosynthesis Protein SpsA, Chain A"/>
    <property type="match status" value="1"/>
</dbReference>
<feature type="region of interest" description="Disordered" evidence="11">
    <location>
        <begin position="286"/>
        <end position="323"/>
    </location>
</feature>
<evidence type="ECO:0000256" key="3">
    <source>
        <dbReference type="ARBA" id="ARBA00006739"/>
    </source>
</evidence>
<keyword evidence="14" id="KW-1185">Reference proteome</keyword>
<feature type="compositionally biased region" description="Basic residues" evidence="11">
    <location>
        <begin position="36"/>
        <end position="50"/>
    </location>
</feature>